<evidence type="ECO:0000256" key="17">
    <source>
        <dbReference type="RuleBase" id="RU004517"/>
    </source>
</evidence>
<dbReference type="PANTHER" id="PTHR11825">
    <property type="entry name" value="SUBGROUP IIII AMINOTRANSFERASE"/>
    <property type="match status" value="1"/>
</dbReference>
<dbReference type="EC" id="2.6.1.42" evidence="17"/>
<dbReference type="Pfam" id="PF01063">
    <property type="entry name" value="Aminotran_4"/>
    <property type="match status" value="1"/>
</dbReference>
<evidence type="ECO:0000256" key="12">
    <source>
        <dbReference type="ARBA" id="ARBA00048798"/>
    </source>
</evidence>
<comment type="pathway">
    <text evidence="3">Amino-acid biosynthesis; L-valine biosynthesis; L-valine from pyruvate: step 4/4.</text>
</comment>
<dbReference type="EMBL" id="WLYK01000001">
    <property type="protein sequence ID" value="MTD13511.1"/>
    <property type="molecule type" value="Genomic_DNA"/>
</dbReference>
<comment type="caution">
    <text evidence="18">The sequence shown here is derived from an EMBL/GenBank/DDBJ whole genome shotgun (WGS) entry which is preliminary data.</text>
</comment>
<keyword evidence="8 17" id="KW-0808">Transferase</keyword>
<evidence type="ECO:0000256" key="3">
    <source>
        <dbReference type="ARBA" id="ARBA00004931"/>
    </source>
</evidence>
<evidence type="ECO:0000256" key="15">
    <source>
        <dbReference type="RuleBase" id="RU004106"/>
    </source>
</evidence>
<evidence type="ECO:0000256" key="11">
    <source>
        <dbReference type="ARBA" id="ARBA00048212"/>
    </source>
</evidence>
<evidence type="ECO:0000256" key="4">
    <source>
        <dbReference type="ARBA" id="ARBA00005072"/>
    </source>
</evidence>
<accession>A0A7K1FHB0</accession>
<dbReference type="InterPro" id="IPR018300">
    <property type="entry name" value="Aminotrans_IV_CS"/>
</dbReference>
<reference evidence="18 19" key="1">
    <citation type="submission" date="2019-11" db="EMBL/GenBank/DDBJ databases">
        <authorList>
            <person name="Jiang L.-Q."/>
        </authorList>
    </citation>
    <scope>NUCLEOTIDE SEQUENCE [LARGE SCALE GENOMIC DNA]</scope>
    <source>
        <strain evidence="18 19">YIM 132087</strain>
    </source>
</reference>
<comment type="pathway">
    <text evidence="2">Amino-acid biosynthesis; L-isoleucine biosynthesis; L-isoleucine from 2-oxobutanoate: step 4/4.</text>
</comment>
<dbReference type="InterPro" id="IPR036038">
    <property type="entry name" value="Aminotransferase-like"/>
</dbReference>
<evidence type="ECO:0000256" key="2">
    <source>
        <dbReference type="ARBA" id="ARBA00004824"/>
    </source>
</evidence>
<evidence type="ECO:0000256" key="10">
    <source>
        <dbReference type="ARBA" id="ARBA00023304"/>
    </source>
</evidence>
<dbReference type="NCBIfam" id="TIGR01123">
    <property type="entry name" value="ilvE_II"/>
    <property type="match status" value="1"/>
</dbReference>
<organism evidence="18 19">
    <name type="scientific">Nakamurella alba</name>
    <dbReference type="NCBI Taxonomy" id="2665158"/>
    <lineage>
        <taxon>Bacteria</taxon>
        <taxon>Bacillati</taxon>
        <taxon>Actinomycetota</taxon>
        <taxon>Actinomycetes</taxon>
        <taxon>Nakamurellales</taxon>
        <taxon>Nakamurellaceae</taxon>
        <taxon>Nakamurella</taxon>
    </lineage>
</organism>
<dbReference type="GO" id="GO:0009098">
    <property type="term" value="P:L-leucine biosynthetic process"/>
    <property type="evidence" value="ECO:0007669"/>
    <property type="project" value="UniProtKB-UniPathway"/>
</dbReference>
<dbReference type="AlphaFoldDB" id="A0A7K1FHB0"/>
<dbReference type="CDD" id="cd01557">
    <property type="entry name" value="BCAT_beta_family"/>
    <property type="match status" value="1"/>
</dbReference>
<gene>
    <name evidence="18" type="ORF">GIS00_06080</name>
</gene>
<keyword evidence="6 17" id="KW-0032">Aminotransferase</keyword>
<dbReference type="Gene3D" id="3.30.470.10">
    <property type="match status" value="1"/>
</dbReference>
<dbReference type="InterPro" id="IPR043131">
    <property type="entry name" value="BCAT-like_N"/>
</dbReference>
<comment type="catalytic activity">
    <reaction evidence="12 17">
        <text>L-isoleucine + 2-oxoglutarate = (S)-3-methyl-2-oxopentanoate + L-glutamate</text>
        <dbReference type="Rhea" id="RHEA:24801"/>
        <dbReference type="ChEBI" id="CHEBI:16810"/>
        <dbReference type="ChEBI" id="CHEBI:29985"/>
        <dbReference type="ChEBI" id="CHEBI:35146"/>
        <dbReference type="ChEBI" id="CHEBI:58045"/>
        <dbReference type="EC" id="2.6.1.42"/>
    </reaction>
</comment>
<sequence>MARPATAQEHSRTSENRVYPVRVTATSTNFARLPHPNPVSDERRAEIIAAPSFGKYFTDHMVLIDHVDGRWQDPRVVPYGPFTLDPASMVLHYAQEIFEGLKAYTQPDGRIASFRPQANAARLAASADRLGMPRLPEELFMASLREIVSADRAWVPTGEEASLYLRPFMFANEVGLGVRPSNRYLYSVIASPAGPYFSGGINPVSVWWSHDYVRAAPGGMGAAKTGGNYAASLAAQAEAAEKGCDQVVWLDAIERRYVEEMGGMNLFFVFGEGDDAEVVTPELSGSLLPGITRSSLLRLAEDLGHKATERRISTDEWAERAANGELTEVFACGTAAVITPVGSVKHQGGAFDINGGATGPITLKLREELVALQRGTRPDPHGWMVHLD</sequence>
<evidence type="ECO:0000256" key="8">
    <source>
        <dbReference type="ARBA" id="ARBA00022679"/>
    </source>
</evidence>
<evidence type="ECO:0000256" key="13">
    <source>
        <dbReference type="ARBA" id="ARBA00049229"/>
    </source>
</evidence>
<keyword evidence="10 17" id="KW-0100">Branched-chain amino acid biosynthesis</keyword>
<dbReference type="PIRSF" id="PIRSF006468">
    <property type="entry name" value="BCAT1"/>
    <property type="match status" value="1"/>
</dbReference>
<comment type="pathway">
    <text evidence="4">Amino-acid biosynthesis; L-leucine biosynthesis; L-leucine from 3-methyl-2-oxobutanoate: step 4/4.</text>
</comment>
<evidence type="ECO:0000256" key="7">
    <source>
        <dbReference type="ARBA" id="ARBA00022605"/>
    </source>
</evidence>
<dbReference type="SUPFAM" id="SSF56752">
    <property type="entry name" value="D-aminoacid aminotransferase-like PLP-dependent enzymes"/>
    <property type="match status" value="1"/>
</dbReference>
<dbReference type="InterPro" id="IPR043132">
    <property type="entry name" value="BCAT-like_C"/>
</dbReference>
<dbReference type="GO" id="GO:0004084">
    <property type="term" value="F:branched-chain-amino-acid transaminase activity"/>
    <property type="evidence" value="ECO:0007669"/>
    <property type="project" value="UniProtKB-EC"/>
</dbReference>
<comment type="cofactor">
    <cofactor evidence="1 16">
        <name>pyridoxal 5'-phosphate</name>
        <dbReference type="ChEBI" id="CHEBI:597326"/>
    </cofactor>
</comment>
<protein>
    <recommendedName>
        <fullName evidence="17">Branched-chain-amino-acid aminotransferase</fullName>
        <ecNumber evidence="17">2.6.1.42</ecNumber>
    </recommendedName>
</protein>
<dbReference type="UniPathway" id="UPA00049">
    <property type="reaction ID" value="UER00062"/>
</dbReference>
<evidence type="ECO:0000256" key="16">
    <source>
        <dbReference type="RuleBase" id="RU004516"/>
    </source>
</evidence>
<comment type="catalytic activity">
    <reaction evidence="11 17">
        <text>L-valine + 2-oxoglutarate = 3-methyl-2-oxobutanoate + L-glutamate</text>
        <dbReference type="Rhea" id="RHEA:24813"/>
        <dbReference type="ChEBI" id="CHEBI:11851"/>
        <dbReference type="ChEBI" id="CHEBI:16810"/>
        <dbReference type="ChEBI" id="CHEBI:29985"/>
        <dbReference type="ChEBI" id="CHEBI:57762"/>
        <dbReference type="EC" id="2.6.1.42"/>
    </reaction>
</comment>
<evidence type="ECO:0000256" key="1">
    <source>
        <dbReference type="ARBA" id="ARBA00001933"/>
    </source>
</evidence>
<dbReference type="PROSITE" id="PS00770">
    <property type="entry name" value="AA_TRANSFER_CLASS_4"/>
    <property type="match status" value="1"/>
</dbReference>
<keyword evidence="7 17" id="KW-0028">Amino-acid biosynthesis</keyword>
<dbReference type="InterPro" id="IPR005786">
    <property type="entry name" value="B_amino_transII"/>
</dbReference>
<feature type="modified residue" description="N6-(pyridoxal phosphate)lysine" evidence="14">
    <location>
        <position position="224"/>
    </location>
</feature>
<dbReference type="Gene3D" id="3.20.10.10">
    <property type="entry name" value="D-amino Acid Aminotransferase, subunit A, domain 2"/>
    <property type="match status" value="1"/>
</dbReference>
<name>A0A7K1FHB0_9ACTN</name>
<dbReference type="InterPro" id="IPR033939">
    <property type="entry name" value="BCAT_family"/>
</dbReference>
<dbReference type="InterPro" id="IPR001544">
    <property type="entry name" value="Aminotrans_IV"/>
</dbReference>
<dbReference type="UniPathway" id="UPA00048">
    <property type="reaction ID" value="UER00073"/>
</dbReference>
<dbReference type="UniPathway" id="UPA00047">
    <property type="reaction ID" value="UER00058"/>
</dbReference>
<dbReference type="NCBIfam" id="NF009897">
    <property type="entry name" value="PRK13357.1"/>
    <property type="match status" value="1"/>
</dbReference>
<dbReference type="GO" id="GO:0009097">
    <property type="term" value="P:isoleucine biosynthetic process"/>
    <property type="evidence" value="ECO:0007669"/>
    <property type="project" value="UniProtKB-UniPathway"/>
</dbReference>
<dbReference type="PANTHER" id="PTHR11825:SF44">
    <property type="entry name" value="BRANCHED-CHAIN-AMINO-ACID AMINOTRANSFERASE"/>
    <property type="match status" value="1"/>
</dbReference>
<proteinExistence type="inferred from homology"/>
<evidence type="ECO:0000256" key="5">
    <source>
        <dbReference type="ARBA" id="ARBA00009320"/>
    </source>
</evidence>
<comment type="catalytic activity">
    <reaction evidence="13 17">
        <text>L-leucine + 2-oxoglutarate = 4-methyl-2-oxopentanoate + L-glutamate</text>
        <dbReference type="Rhea" id="RHEA:18321"/>
        <dbReference type="ChEBI" id="CHEBI:16810"/>
        <dbReference type="ChEBI" id="CHEBI:17865"/>
        <dbReference type="ChEBI" id="CHEBI:29985"/>
        <dbReference type="ChEBI" id="CHEBI:57427"/>
        <dbReference type="EC" id="2.6.1.42"/>
    </reaction>
</comment>
<evidence type="ECO:0000313" key="19">
    <source>
        <dbReference type="Proteomes" id="UP000460221"/>
    </source>
</evidence>
<dbReference type="GO" id="GO:0009099">
    <property type="term" value="P:L-valine biosynthetic process"/>
    <property type="evidence" value="ECO:0007669"/>
    <property type="project" value="UniProtKB-UniPathway"/>
</dbReference>
<keyword evidence="9 16" id="KW-0663">Pyridoxal phosphate</keyword>
<evidence type="ECO:0000256" key="6">
    <source>
        <dbReference type="ARBA" id="ARBA00022576"/>
    </source>
</evidence>
<evidence type="ECO:0000313" key="18">
    <source>
        <dbReference type="EMBL" id="MTD13511.1"/>
    </source>
</evidence>
<evidence type="ECO:0000256" key="9">
    <source>
        <dbReference type="ARBA" id="ARBA00022898"/>
    </source>
</evidence>
<evidence type="ECO:0000256" key="14">
    <source>
        <dbReference type="PIRSR" id="PIRSR006468-1"/>
    </source>
</evidence>
<dbReference type="Proteomes" id="UP000460221">
    <property type="component" value="Unassembled WGS sequence"/>
</dbReference>
<keyword evidence="19" id="KW-1185">Reference proteome</keyword>
<comment type="similarity">
    <text evidence="5 15">Belongs to the class-IV pyridoxal-phosphate-dependent aminotransferase family.</text>
</comment>